<gene>
    <name evidence="2" type="ORF">EM_031</name>
</gene>
<dbReference type="EMBL" id="ON169972">
    <property type="protein sequence ID" value="UPW35833.1"/>
    <property type="molecule type" value="Genomic_DNA"/>
</dbReference>
<dbReference type="Proteomes" id="UP000831536">
    <property type="component" value="Segment"/>
</dbReference>
<accession>A0AAE9HI48</accession>
<protein>
    <submittedName>
        <fullName evidence="2">Uncharacterized protein</fullName>
    </submittedName>
</protein>
<keyword evidence="1" id="KW-0472">Membrane</keyword>
<reference evidence="2" key="1">
    <citation type="journal article" date="2022" name="J. Appl. Microbiol.">
        <title>Bacteriophage-Antibiotic Combinations Against Multidrug-Resistant Pseudomonas aeruginosa.</title>
        <authorList>
            <person name="Holger D."/>
            <person name="Lev K.L."/>
            <person name="Kebriaei R."/>
            <person name="Morrisette T."/>
            <person name="Shah R."/>
            <person name="Alexander J."/>
            <person name="Lehman S.M."/>
            <person name="Rybak M.J."/>
        </authorList>
    </citation>
    <scope>NUCLEOTIDE SEQUENCE</scope>
</reference>
<keyword evidence="1" id="KW-0812">Transmembrane</keyword>
<sequence length="138" mass="15232">MKINRKSWHFKLHTMVDSPIYNQMAYGSGTVTLCSYFWQTVLAILLFASFTGGASIVATSVAYALIIGPATGYILGGSLAVIGFIWIAIAAVFYGITVFYRLGKLLNKTSSSKDSILMAYIRAKKEKFCPIVELEDQR</sequence>
<feature type="transmembrane region" description="Helical" evidence="1">
    <location>
        <begin position="45"/>
        <end position="67"/>
    </location>
</feature>
<keyword evidence="1" id="KW-1133">Transmembrane helix</keyword>
<name>A0AAE9HI48_9CAUD</name>
<evidence type="ECO:0000256" key="1">
    <source>
        <dbReference type="SAM" id="Phobius"/>
    </source>
</evidence>
<evidence type="ECO:0000313" key="3">
    <source>
        <dbReference type="Proteomes" id="UP000831536"/>
    </source>
</evidence>
<feature type="transmembrane region" description="Helical" evidence="1">
    <location>
        <begin position="73"/>
        <end position="100"/>
    </location>
</feature>
<proteinExistence type="predicted"/>
<keyword evidence="3" id="KW-1185">Reference proteome</keyword>
<organism evidence="2 3">
    <name type="scientific">Pseudomonas phage EM</name>
    <dbReference type="NCBI Taxonomy" id="2936914"/>
    <lineage>
        <taxon>Viruses</taxon>
        <taxon>Duplodnaviria</taxon>
        <taxon>Heunggongvirae</taxon>
        <taxon>Uroviricota</taxon>
        <taxon>Caudoviricetes</taxon>
        <taxon>Vandenendeviridae</taxon>
        <taxon>Skurskavirinae</taxon>
        <taxon>Baldwinvirus</taxon>
        <taxon>Baldwinvirus EM</taxon>
    </lineage>
</organism>
<evidence type="ECO:0000313" key="2">
    <source>
        <dbReference type="EMBL" id="UPW35833.1"/>
    </source>
</evidence>